<evidence type="ECO:0000259" key="3">
    <source>
        <dbReference type="Pfam" id="PF24677"/>
    </source>
</evidence>
<evidence type="ECO:0000259" key="2">
    <source>
        <dbReference type="Pfam" id="PF24672"/>
    </source>
</evidence>
<dbReference type="AlphaFoldDB" id="A0A6J7P2N0"/>
<dbReference type="InterPro" id="IPR056074">
    <property type="entry name" value="DUF7657"/>
</dbReference>
<keyword evidence="1" id="KW-0812">Transmembrane</keyword>
<protein>
    <submittedName>
        <fullName evidence="4">Unannotated protein</fullName>
    </submittedName>
</protein>
<sequence>MVVFVVAGVAFDRRVGWRRVTRVLAATALPVVVVVGVWLTQNSAAISAIGATIYPGQRRSVGGEGSWSDLLSAPSSIFLSFNPGALSLGHGAAGNRNNLSEASSMWVSAPVLALLVVLLALSIVRRARARRRGDGVVAPSTPKPDNERWRMTAAGGVAAMAVLLAWAMLPLPAALGLGVMTRVPGFRTYLAVGLAFAMLLHVMVGRVRLPRRVLWPVALGTVVASGLVTAVSTRDLMLRTSVGLAMSVVVAVVFACLVLTLLFGGRVAQRVGAGALIALTLVSYAVVVPLYRGLGPITSTPLARYLAAAATAEGPTRWVTLDPSAQPVLAASPQYAISGMTLYPDRALWNRLAPGQDSVWNNYNEYLWAQDPSLDAAFVVPLGLRGSAEMNVSLCSPEVEFLDINYVITSKRWPAALPCFSRVGAIDDLGTTLTIWRRTPRGGATPTAAAP</sequence>
<feature type="transmembrane region" description="Helical" evidence="1">
    <location>
        <begin position="20"/>
        <end position="39"/>
    </location>
</feature>
<keyword evidence="1" id="KW-0472">Membrane</keyword>
<feature type="transmembrane region" description="Helical" evidence="1">
    <location>
        <begin position="213"/>
        <end position="232"/>
    </location>
</feature>
<feature type="transmembrane region" description="Helical" evidence="1">
    <location>
        <begin position="271"/>
        <end position="291"/>
    </location>
</feature>
<keyword evidence="1" id="KW-1133">Transmembrane helix</keyword>
<feature type="transmembrane region" description="Helical" evidence="1">
    <location>
        <begin position="157"/>
        <end position="180"/>
    </location>
</feature>
<dbReference type="InterPro" id="IPR056071">
    <property type="entry name" value="DUF7654"/>
</dbReference>
<dbReference type="EMBL" id="CAFBOZ010000060">
    <property type="protein sequence ID" value="CAB4999597.1"/>
    <property type="molecule type" value="Genomic_DNA"/>
</dbReference>
<dbReference type="Pfam" id="PF24672">
    <property type="entry name" value="DUF7654"/>
    <property type="match status" value="1"/>
</dbReference>
<feature type="transmembrane region" description="Helical" evidence="1">
    <location>
        <begin position="186"/>
        <end position="204"/>
    </location>
</feature>
<gene>
    <name evidence="4" type="ORF">UFOPK3992_00547</name>
</gene>
<evidence type="ECO:0000256" key="1">
    <source>
        <dbReference type="SAM" id="Phobius"/>
    </source>
</evidence>
<proteinExistence type="predicted"/>
<dbReference type="Pfam" id="PF24677">
    <property type="entry name" value="DUF7657"/>
    <property type="match status" value="1"/>
</dbReference>
<organism evidence="4">
    <name type="scientific">freshwater metagenome</name>
    <dbReference type="NCBI Taxonomy" id="449393"/>
    <lineage>
        <taxon>unclassified sequences</taxon>
        <taxon>metagenomes</taxon>
        <taxon>ecological metagenomes</taxon>
    </lineage>
</organism>
<feature type="domain" description="DUF7657" evidence="3">
    <location>
        <begin position="3"/>
        <end position="203"/>
    </location>
</feature>
<name>A0A6J7P2N0_9ZZZZ</name>
<accession>A0A6J7P2N0</accession>
<feature type="transmembrane region" description="Helical" evidence="1">
    <location>
        <begin position="105"/>
        <end position="124"/>
    </location>
</feature>
<evidence type="ECO:0000313" key="4">
    <source>
        <dbReference type="EMBL" id="CAB4999597.1"/>
    </source>
</evidence>
<feature type="transmembrane region" description="Helical" evidence="1">
    <location>
        <begin position="244"/>
        <end position="264"/>
    </location>
</feature>
<reference evidence="4" key="1">
    <citation type="submission" date="2020-05" db="EMBL/GenBank/DDBJ databases">
        <authorList>
            <person name="Chiriac C."/>
            <person name="Salcher M."/>
            <person name="Ghai R."/>
            <person name="Kavagutti S V."/>
        </authorList>
    </citation>
    <scope>NUCLEOTIDE SEQUENCE</scope>
</reference>
<feature type="domain" description="DUF7654" evidence="2">
    <location>
        <begin position="296"/>
        <end position="413"/>
    </location>
</feature>